<dbReference type="RefSeq" id="WP_376979987.1">
    <property type="nucleotide sequence ID" value="NZ_JBHLSV010000008.1"/>
</dbReference>
<organism evidence="2 3">
    <name type="scientific">Brachybacterium hainanense</name>
    <dbReference type="NCBI Taxonomy" id="1541174"/>
    <lineage>
        <taxon>Bacteria</taxon>
        <taxon>Bacillati</taxon>
        <taxon>Actinomycetota</taxon>
        <taxon>Actinomycetes</taxon>
        <taxon>Micrococcales</taxon>
        <taxon>Dermabacteraceae</taxon>
        <taxon>Brachybacterium</taxon>
    </lineage>
</organism>
<protein>
    <submittedName>
        <fullName evidence="2">GNAT family N-acetyltransferase</fullName>
        <ecNumber evidence="2">2.3.-.-</ecNumber>
    </submittedName>
</protein>
<dbReference type="InterPro" id="IPR000182">
    <property type="entry name" value="GNAT_dom"/>
</dbReference>
<proteinExistence type="predicted"/>
<dbReference type="EC" id="2.3.-.-" evidence="2"/>
<dbReference type="PANTHER" id="PTHR43617">
    <property type="entry name" value="L-AMINO ACID N-ACETYLTRANSFERASE"/>
    <property type="match status" value="1"/>
</dbReference>
<comment type="caution">
    <text evidence="2">The sequence shown here is derived from an EMBL/GenBank/DDBJ whole genome shotgun (WGS) entry which is preliminary data.</text>
</comment>
<evidence type="ECO:0000313" key="2">
    <source>
        <dbReference type="EMBL" id="MFC0674053.1"/>
    </source>
</evidence>
<dbReference type="PROSITE" id="PS51186">
    <property type="entry name" value="GNAT"/>
    <property type="match status" value="1"/>
</dbReference>
<dbReference type="GO" id="GO:0016746">
    <property type="term" value="F:acyltransferase activity"/>
    <property type="evidence" value="ECO:0007669"/>
    <property type="project" value="UniProtKB-KW"/>
</dbReference>
<sequence>MEIRPEQPEDVDAIRAVTADAFRTAAHSAPPVEPGGDPGEATLVAWLREDPGWIPELSLVAEEDGRIIGHVVATRALLDERPVLGLGPLSVLPDHQRSGVGSALLRALLDAAGARGESLIGLLGDPRYYGRFGFVPAAELGVIAPDPSWGAFFQARALAAHDGRGGAFRYAPPFDRL</sequence>
<accession>A0ABV6RDU8</accession>
<evidence type="ECO:0000259" key="1">
    <source>
        <dbReference type="PROSITE" id="PS51186"/>
    </source>
</evidence>
<feature type="domain" description="N-acetyltransferase" evidence="1">
    <location>
        <begin position="1"/>
        <end position="159"/>
    </location>
</feature>
<keyword evidence="2" id="KW-0808">Transferase</keyword>
<dbReference type="InterPro" id="IPR050276">
    <property type="entry name" value="MshD_Acetyltransferase"/>
</dbReference>
<dbReference type="Gene3D" id="3.40.630.30">
    <property type="match status" value="1"/>
</dbReference>
<evidence type="ECO:0000313" key="3">
    <source>
        <dbReference type="Proteomes" id="UP001589793"/>
    </source>
</evidence>
<gene>
    <name evidence="2" type="ORF">ACFFF6_08815</name>
</gene>
<dbReference type="Pfam" id="PF00583">
    <property type="entry name" value="Acetyltransf_1"/>
    <property type="match status" value="1"/>
</dbReference>
<dbReference type="EMBL" id="JBHLSV010000008">
    <property type="protein sequence ID" value="MFC0674053.1"/>
    <property type="molecule type" value="Genomic_DNA"/>
</dbReference>
<dbReference type="PANTHER" id="PTHR43617:SF2">
    <property type="entry name" value="UPF0039 PROTEIN SLL0451"/>
    <property type="match status" value="1"/>
</dbReference>
<dbReference type="CDD" id="cd04301">
    <property type="entry name" value="NAT_SF"/>
    <property type="match status" value="1"/>
</dbReference>
<keyword evidence="2" id="KW-0012">Acyltransferase</keyword>
<dbReference type="Proteomes" id="UP001589793">
    <property type="component" value="Unassembled WGS sequence"/>
</dbReference>
<dbReference type="SUPFAM" id="SSF55729">
    <property type="entry name" value="Acyl-CoA N-acyltransferases (Nat)"/>
    <property type="match status" value="1"/>
</dbReference>
<dbReference type="InterPro" id="IPR016181">
    <property type="entry name" value="Acyl_CoA_acyltransferase"/>
</dbReference>
<keyword evidence="3" id="KW-1185">Reference proteome</keyword>
<reference evidence="2 3" key="1">
    <citation type="submission" date="2024-09" db="EMBL/GenBank/DDBJ databases">
        <authorList>
            <person name="Sun Q."/>
            <person name="Mori K."/>
        </authorList>
    </citation>
    <scope>NUCLEOTIDE SEQUENCE [LARGE SCALE GENOMIC DNA]</scope>
    <source>
        <strain evidence="2 3">CICC 10874</strain>
    </source>
</reference>
<name>A0ABV6RDU8_9MICO</name>